<dbReference type="InterPro" id="IPR029012">
    <property type="entry name" value="Helix_hairpin_bin_sf"/>
</dbReference>
<dbReference type="Proteomes" id="UP000039865">
    <property type="component" value="Unassembled WGS sequence"/>
</dbReference>
<evidence type="ECO:0000256" key="1">
    <source>
        <dbReference type="ARBA" id="ARBA00004123"/>
    </source>
</evidence>
<evidence type="ECO:0000313" key="6">
    <source>
        <dbReference type="EMBL" id="CDW91150.1"/>
    </source>
</evidence>
<dbReference type="PANTHER" id="PTHR13021">
    <property type="entry name" value="PRE-MRNA-SPLICING FACTOR ISY1"/>
    <property type="match status" value="1"/>
</dbReference>
<keyword evidence="4" id="KW-0175">Coiled coil</keyword>
<dbReference type="FunCoup" id="A0A078B9E8">
    <property type="interactions" value="501"/>
</dbReference>
<name>A0A078B9E8_STYLE</name>
<dbReference type="OMA" id="WESQINI"/>
<comment type="similarity">
    <text evidence="2">Belongs to the ISY1 family.</text>
</comment>
<evidence type="ECO:0000313" key="7">
    <source>
        <dbReference type="Proteomes" id="UP000039865"/>
    </source>
</evidence>
<dbReference type="OrthoDB" id="1739576at2759"/>
<sequence>MARNEEKAMAMLNRWVKMKRQLNQKQREKRPENAQSCTQISECDVWRQGIIRELVKKVSDIQNASVGEHRIRDLNDEINNLIKEKKNWEERIRELGGPDYRQQTNKLLETEGSELPGADGYIYFGAAKNLPKVRELFQKEAPSAPKATKIDLYKRVTYGYLGYVQDTELERKEREYEEKIRAKKSQEEQRKRQKTDTNSTGQDQIPGSSGGQKMNIEQFKQLHSLKMNIFNPSEQTKQTNLRIIDDEDDQYHNPVDQQAEEVDEEIQVSQQKEQVQWQAKTKEDLLKRLAEKKKELLIKKYASDDLNQQQQQMNHD</sequence>
<dbReference type="EMBL" id="CCKQ01019141">
    <property type="protein sequence ID" value="CDW91150.1"/>
    <property type="molecule type" value="Genomic_DNA"/>
</dbReference>
<dbReference type="InterPro" id="IPR037200">
    <property type="entry name" value="Isy1_sf"/>
</dbReference>
<evidence type="ECO:0000256" key="5">
    <source>
        <dbReference type="SAM" id="MobiDB-lite"/>
    </source>
</evidence>
<organism evidence="6 7">
    <name type="scientific">Stylonychia lemnae</name>
    <name type="common">Ciliate</name>
    <dbReference type="NCBI Taxonomy" id="5949"/>
    <lineage>
        <taxon>Eukaryota</taxon>
        <taxon>Sar</taxon>
        <taxon>Alveolata</taxon>
        <taxon>Ciliophora</taxon>
        <taxon>Intramacronucleata</taxon>
        <taxon>Spirotrichea</taxon>
        <taxon>Stichotrichia</taxon>
        <taxon>Sporadotrichida</taxon>
        <taxon>Oxytrichidae</taxon>
        <taxon>Stylonychinae</taxon>
        <taxon>Stylonychia</taxon>
    </lineage>
</organism>
<accession>A0A078B9E8</accession>
<dbReference type="AlphaFoldDB" id="A0A078B9E8"/>
<feature type="compositionally biased region" description="Polar residues" evidence="5">
    <location>
        <begin position="196"/>
        <end position="207"/>
    </location>
</feature>
<evidence type="ECO:0000256" key="3">
    <source>
        <dbReference type="ARBA" id="ARBA00023242"/>
    </source>
</evidence>
<dbReference type="GO" id="GO:0005634">
    <property type="term" value="C:nucleus"/>
    <property type="evidence" value="ECO:0007669"/>
    <property type="project" value="UniProtKB-SubCell"/>
</dbReference>
<dbReference type="InterPro" id="IPR009360">
    <property type="entry name" value="Isy1"/>
</dbReference>
<keyword evidence="7" id="KW-1185">Reference proteome</keyword>
<dbReference type="Gene3D" id="1.10.287.660">
    <property type="entry name" value="Helix hairpin bin"/>
    <property type="match status" value="1"/>
</dbReference>
<dbReference type="Pfam" id="PF06246">
    <property type="entry name" value="Isy1"/>
    <property type="match status" value="1"/>
</dbReference>
<proteinExistence type="inferred from homology"/>
<keyword evidence="3" id="KW-0539">Nucleus</keyword>
<dbReference type="InParanoid" id="A0A078B9E8"/>
<comment type="subcellular location">
    <subcellularLocation>
        <location evidence="1">Nucleus</location>
    </subcellularLocation>
</comment>
<feature type="region of interest" description="Disordered" evidence="5">
    <location>
        <begin position="180"/>
        <end position="213"/>
    </location>
</feature>
<reference evidence="6 7" key="1">
    <citation type="submission" date="2014-06" db="EMBL/GenBank/DDBJ databases">
        <authorList>
            <person name="Swart Estienne"/>
        </authorList>
    </citation>
    <scope>NUCLEOTIDE SEQUENCE [LARGE SCALE GENOMIC DNA]</scope>
    <source>
        <strain evidence="6 7">130c</strain>
    </source>
</reference>
<dbReference type="GO" id="GO:0000350">
    <property type="term" value="P:generation of catalytic spliceosome for second transesterification step"/>
    <property type="evidence" value="ECO:0007669"/>
    <property type="project" value="InterPro"/>
</dbReference>
<dbReference type="FunFam" id="1.10.287.660:FF:000001">
    <property type="entry name" value="pre-mRNA-splicing factor ISY1 homolog"/>
    <property type="match status" value="1"/>
</dbReference>
<evidence type="ECO:0000256" key="4">
    <source>
        <dbReference type="SAM" id="Coils"/>
    </source>
</evidence>
<dbReference type="SUPFAM" id="SSF140102">
    <property type="entry name" value="ISY1 domain-like"/>
    <property type="match status" value="1"/>
</dbReference>
<feature type="coiled-coil region" evidence="4">
    <location>
        <begin position="272"/>
        <end position="299"/>
    </location>
</feature>
<protein>
    <submittedName>
        <fullName evidence="6">Pre-mrna-splicing factor isy1 homolog</fullName>
    </submittedName>
</protein>
<gene>
    <name evidence="6" type="primary">Contig12867.g13729</name>
    <name evidence="6" type="ORF">STYLEM_20302</name>
</gene>
<feature type="coiled-coil region" evidence="4">
    <location>
        <begin position="64"/>
        <end position="91"/>
    </location>
</feature>
<feature type="compositionally biased region" description="Basic and acidic residues" evidence="5">
    <location>
        <begin position="180"/>
        <end position="190"/>
    </location>
</feature>
<evidence type="ECO:0000256" key="2">
    <source>
        <dbReference type="ARBA" id="ARBA00007002"/>
    </source>
</evidence>